<dbReference type="PATRIC" id="fig|1134510.3.peg.1563"/>
<name>A0A067W4B6_9HYPH</name>
<dbReference type="HOGENOM" id="CLU_2341086_0_0_5"/>
<reference evidence="2 3" key="1">
    <citation type="submission" date="2012-04" db="EMBL/GenBank/DDBJ databases">
        <title>The Genome Sequence of Bartonella koehlerae C-29.</title>
        <authorList>
            <consortium name="The Broad Institute Genome Sequencing Platform"/>
            <consortium name="The Broad Institute Genome Sequencing Center for Infectious Disease"/>
            <person name="Feldgarden M."/>
            <person name="Kirby J."/>
            <person name="Kosoy M."/>
            <person name="Birtles R."/>
            <person name="Probert W.S."/>
            <person name="Chiaraviglio L."/>
            <person name="Walker B."/>
            <person name="Young S.K."/>
            <person name="Zeng Q."/>
            <person name="Gargeya S."/>
            <person name="Fitzgerald M."/>
            <person name="Haas B."/>
            <person name="Abouelleil A."/>
            <person name="Alvarado L."/>
            <person name="Arachchi H.M."/>
            <person name="Berlin A.M."/>
            <person name="Chapman S.B."/>
            <person name="Goldberg J."/>
            <person name="Griggs A."/>
            <person name="Gujja S."/>
            <person name="Hansen M."/>
            <person name="Howarth C."/>
            <person name="Imamovic A."/>
            <person name="Larimer J."/>
            <person name="McCowen C."/>
            <person name="Montmayeur A."/>
            <person name="Murphy C."/>
            <person name="Neiman D."/>
            <person name="Pearson M."/>
            <person name="Priest M."/>
            <person name="Roberts A."/>
            <person name="Saif S."/>
            <person name="Shea T."/>
            <person name="Sisk P."/>
            <person name="Sykes S."/>
            <person name="Wortman J."/>
            <person name="Nusbaum C."/>
            <person name="Birren B."/>
        </authorList>
    </citation>
    <scope>NUCLEOTIDE SEQUENCE [LARGE SCALE GENOMIC DNA]</scope>
    <source>
        <strain evidence="2 3">C-29</strain>
    </source>
</reference>
<dbReference type="AlphaFoldDB" id="A0A067W4B6"/>
<accession>A0A067W4B6</accession>
<sequence>MDLMDSTKTIVGFIDVPKTFGKFYAFLDFVENIFSLKYSQGDEQFSSCFVMGMQSSIFKALIGNNTVEAKQSTDTYEIAMILIWFKLPVMMMLALIL</sequence>
<keyword evidence="1" id="KW-0472">Membrane</keyword>
<proteinExistence type="predicted"/>
<comment type="caution">
    <text evidence="2">The sequence shown here is derived from an EMBL/GenBank/DDBJ whole genome shotgun (WGS) entry which is preliminary data.</text>
</comment>
<evidence type="ECO:0000256" key="1">
    <source>
        <dbReference type="SAM" id="Phobius"/>
    </source>
</evidence>
<keyword evidence="1" id="KW-1133">Transmembrane helix</keyword>
<dbReference type="Proteomes" id="UP000027015">
    <property type="component" value="Unassembled WGS sequence"/>
</dbReference>
<dbReference type="EMBL" id="AHPL01000010">
    <property type="protein sequence ID" value="KEC54760.1"/>
    <property type="molecule type" value="Genomic_DNA"/>
</dbReference>
<protein>
    <submittedName>
        <fullName evidence="2">Uncharacterized protein</fullName>
    </submittedName>
</protein>
<feature type="transmembrane region" description="Helical" evidence="1">
    <location>
        <begin position="78"/>
        <end position="96"/>
    </location>
</feature>
<evidence type="ECO:0000313" key="2">
    <source>
        <dbReference type="EMBL" id="KEC54760.1"/>
    </source>
</evidence>
<dbReference type="RefSeq" id="WP_246797539.1">
    <property type="nucleotide sequence ID" value="NZ_CADEAH010000009.1"/>
</dbReference>
<evidence type="ECO:0000313" key="3">
    <source>
        <dbReference type="Proteomes" id="UP000027015"/>
    </source>
</evidence>
<keyword evidence="1" id="KW-0812">Transmembrane</keyword>
<organism evidence="2 3">
    <name type="scientific">Bartonella koehlerae C-29</name>
    <dbReference type="NCBI Taxonomy" id="1134510"/>
    <lineage>
        <taxon>Bacteria</taxon>
        <taxon>Pseudomonadati</taxon>
        <taxon>Pseudomonadota</taxon>
        <taxon>Alphaproteobacteria</taxon>
        <taxon>Hyphomicrobiales</taxon>
        <taxon>Bartonellaceae</taxon>
        <taxon>Bartonella</taxon>
    </lineage>
</organism>
<gene>
    <name evidence="2" type="ORF">O9A_01374</name>
</gene>
<keyword evidence="3" id="KW-1185">Reference proteome</keyword>